<accession>A0A401PJN4</accession>
<feature type="non-terminal residue" evidence="1">
    <location>
        <position position="1"/>
    </location>
</feature>
<evidence type="ECO:0000313" key="1">
    <source>
        <dbReference type="EMBL" id="GCB73332.1"/>
    </source>
</evidence>
<dbReference type="Proteomes" id="UP000288216">
    <property type="component" value="Unassembled WGS sequence"/>
</dbReference>
<dbReference type="EMBL" id="BFAA01002316">
    <property type="protein sequence ID" value="GCB73332.1"/>
    <property type="molecule type" value="Genomic_DNA"/>
</dbReference>
<proteinExistence type="predicted"/>
<evidence type="ECO:0000313" key="2">
    <source>
        <dbReference type="Proteomes" id="UP000288216"/>
    </source>
</evidence>
<dbReference type="AlphaFoldDB" id="A0A401PJN4"/>
<keyword evidence="2" id="KW-1185">Reference proteome</keyword>
<gene>
    <name evidence="1" type="ORF">scyTo_0006724</name>
</gene>
<protein>
    <submittedName>
        <fullName evidence="1">Uncharacterized protein</fullName>
    </submittedName>
</protein>
<name>A0A401PJN4_SCYTO</name>
<comment type="caution">
    <text evidence="1">The sequence shown here is derived from an EMBL/GenBank/DDBJ whole genome shotgun (WGS) entry which is preliminary data.</text>
</comment>
<reference evidence="1 2" key="1">
    <citation type="journal article" date="2018" name="Nat. Ecol. Evol.">
        <title>Shark genomes provide insights into elasmobranch evolution and the origin of vertebrates.</title>
        <authorList>
            <person name="Hara Y"/>
            <person name="Yamaguchi K"/>
            <person name="Onimaru K"/>
            <person name="Kadota M"/>
            <person name="Koyanagi M"/>
            <person name="Keeley SD"/>
            <person name="Tatsumi K"/>
            <person name="Tanaka K"/>
            <person name="Motone F"/>
            <person name="Kageyama Y"/>
            <person name="Nozu R"/>
            <person name="Adachi N"/>
            <person name="Nishimura O"/>
            <person name="Nakagawa R"/>
            <person name="Tanegashima C"/>
            <person name="Kiyatake I"/>
            <person name="Matsumoto R"/>
            <person name="Murakumo K"/>
            <person name="Nishida K"/>
            <person name="Terakita A"/>
            <person name="Kuratani S"/>
            <person name="Sato K"/>
            <person name="Hyodo S Kuraku.S."/>
        </authorList>
    </citation>
    <scope>NUCLEOTIDE SEQUENCE [LARGE SCALE GENOMIC DNA]</scope>
</reference>
<sequence length="57" mass="6616">PSLHSEERQESPSSCLERCWKAEAVWERAAVAEAIRVQDFDPFLKNYCRVKTVQSAY</sequence>
<organism evidence="1 2">
    <name type="scientific">Scyliorhinus torazame</name>
    <name type="common">Cloudy catshark</name>
    <name type="synonym">Catulus torazame</name>
    <dbReference type="NCBI Taxonomy" id="75743"/>
    <lineage>
        <taxon>Eukaryota</taxon>
        <taxon>Metazoa</taxon>
        <taxon>Chordata</taxon>
        <taxon>Craniata</taxon>
        <taxon>Vertebrata</taxon>
        <taxon>Chondrichthyes</taxon>
        <taxon>Elasmobranchii</taxon>
        <taxon>Galeomorphii</taxon>
        <taxon>Galeoidea</taxon>
        <taxon>Carcharhiniformes</taxon>
        <taxon>Scyliorhinidae</taxon>
        <taxon>Scyliorhinus</taxon>
    </lineage>
</organism>